<proteinExistence type="predicted"/>
<evidence type="ECO:0000256" key="1">
    <source>
        <dbReference type="SAM" id="Phobius"/>
    </source>
</evidence>
<dbReference type="EMBL" id="JANVFU010000001">
    <property type="protein sequence ID" value="KAJ3750846.1"/>
    <property type="molecule type" value="Genomic_DNA"/>
</dbReference>
<name>A0A9W8U305_9AGAR</name>
<keyword evidence="1" id="KW-0812">Transmembrane</keyword>
<evidence type="ECO:0000313" key="2">
    <source>
        <dbReference type="EMBL" id="KAJ3750846.1"/>
    </source>
</evidence>
<dbReference type="Proteomes" id="UP001163850">
    <property type="component" value="Unassembled WGS sequence"/>
</dbReference>
<organism evidence="2 4">
    <name type="scientific">Lentinula detonsa</name>
    <dbReference type="NCBI Taxonomy" id="2804962"/>
    <lineage>
        <taxon>Eukaryota</taxon>
        <taxon>Fungi</taxon>
        <taxon>Dikarya</taxon>
        <taxon>Basidiomycota</taxon>
        <taxon>Agaricomycotina</taxon>
        <taxon>Agaricomycetes</taxon>
        <taxon>Agaricomycetidae</taxon>
        <taxon>Agaricales</taxon>
        <taxon>Marasmiineae</taxon>
        <taxon>Omphalotaceae</taxon>
        <taxon>Lentinula</taxon>
    </lineage>
</organism>
<protein>
    <submittedName>
        <fullName evidence="2">Copper transporter</fullName>
    </submittedName>
</protein>
<comment type="caution">
    <text evidence="2">The sequence shown here is derived from an EMBL/GenBank/DDBJ whole genome shotgun (WGS) entry which is preliminary data.</text>
</comment>
<dbReference type="EMBL" id="MU801909">
    <property type="protein sequence ID" value="KAJ3988454.1"/>
    <property type="molecule type" value="Genomic_DNA"/>
</dbReference>
<keyword evidence="1" id="KW-1133">Transmembrane helix</keyword>
<reference evidence="3" key="2">
    <citation type="submission" date="2022-08" db="EMBL/GenBank/DDBJ databases">
        <authorList>
            <consortium name="DOE Joint Genome Institute"/>
            <person name="Min B."/>
            <person name="Riley R."/>
            <person name="Sierra-Patev S."/>
            <person name="Naranjo-Ortiz M."/>
            <person name="Looney B."/>
            <person name="Konkel Z."/>
            <person name="Slot J.C."/>
            <person name="Sakamoto Y."/>
            <person name="Steenwyk J.L."/>
            <person name="Rokas A."/>
            <person name="Carro J."/>
            <person name="Camarero S."/>
            <person name="Ferreira P."/>
            <person name="Molpeceres G."/>
            <person name="Ruiz-Duenas F.J."/>
            <person name="Serrano A."/>
            <person name="Henrissat B."/>
            <person name="Drula E."/>
            <person name="Hughes K.W."/>
            <person name="Mata J.L."/>
            <person name="Ishikawa N.K."/>
            <person name="Vargas-Isla R."/>
            <person name="Ushijima S."/>
            <person name="Smith C.A."/>
            <person name="Ahrendt S."/>
            <person name="Andreopoulos W."/>
            <person name="He G."/>
            <person name="Labutti K."/>
            <person name="Lipzen A."/>
            <person name="Ng V."/>
            <person name="Sandor L."/>
            <person name="Barry K."/>
            <person name="Martinez A.T."/>
            <person name="Xiao Y."/>
            <person name="Gibbons J.G."/>
            <person name="Terashima K."/>
            <person name="Hibbett D.S."/>
            <person name="Grigoriev I.V."/>
        </authorList>
    </citation>
    <scope>NUCLEOTIDE SEQUENCE</scope>
    <source>
        <strain evidence="3">TFB7829</strain>
    </source>
</reference>
<dbReference type="Proteomes" id="UP001142393">
    <property type="component" value="Unassembled WGS sequence"/>
</dbReference>
<keyword evidence="4" id="KW-1185">Reference proteome</keyword>
<evidence type="ECO:0000313" key="4">
    <source>
        <dbReference type="Proteomes" id="UP001142393"/>
    </source>
</evidence>
<dbReference type="AlphaFoldDB" id="A0A9W8U305"/>
<evidence type="ECO:0000313" key="3">
    <source>
        <dbReference type="EMBL" id="KAJ3988454.1"/>
    </source>
</evidence>
<accession>A0AA38Q6D4</accession>
<keyword evidence="1" id="KW-0472">Membrane</keyword>
<reference evidence="2 4" key="3">
    <citation type="journal article" date="2023" name="Proc. Natl. Acad. Sci. U.S.A.">
        <title>A global phylogenomic analysis of the shiitake genus Lentinula.</title>
        <authorList>
            <person name="Sierra-Patev S."/>
            <person name="Min B."/>
            <person name="Naranjo-Ortiz M."/>
            <person name="Looney B."/>
            <person name="Konkel Z."/>
            <person name="Slot J.C."/>
            <person name="Sakamoto Y."/>
            <person name="Steenwyk J.L."/>
            <person name="Rokas A."/>
            <person name="Carro J."/>
            <person name="Camarero S."/>
            <person name="Ferreira P."/>
            <person name="Molpeceres G."/>
            <person name="Ruiz-Duenas F.J."/>
            <person name="Serrano A."/>
            <person name="Henrissat B."/>
            <person name="Drula E."/>
            <person name="Hughes K.W."/>
            <person name="Mata J.L."/>
            <person name="Ishikawa N.K."/>
            <person name="Vargas-Isla R."/>
            <person name="Ushijima S."/>
            <person name="Smith C.A."/>
            <person name="Donoghue J."/>
            <person name="Ahrendt S."/>
            <person name="Andreopoulos W."/>
            <person name="He G."/>
            <person name="LaButti K."/>
            <person name="Lipzen A."/>
            <person name="Ng V."/>
            <person name="Riley R."/>
            <person name="Sandor L."/>
            <person name="Barry K."/>
            <person name="Martinez A.T."/>
            <person name="Xiao Y."/>
            <person name="Gibbons J.G."/>
            <person name="Terashima K."/>
            <person name="Grigoriev I.V."/>
            <person name="Hibbett D."/>
        </authorList>
    </citation>
    <scope>NUCLEOTIDE SEQUENCE [LARGE SCALE GENOMIC DNA]</scope>
    <source>
        <strain evidence="2 4">TFB7810</strain>
    </source>
</reference>
<feature type="transmembrane region" description="Helical" evidence="1">
    <location>
        <begin position="93"/>
        <end position="113"/>
    </location>
</feature>
<sequence length="229" mass="25797">MESTDEGHILHWSFCGTHILFPGLRLTSFETFTAASLLVSVICFSERFVSFIYEQEWRPPFIARARWQNALWKTALYWIITLLRFLYMLCAMSFHFGLLLVIVTSLAVAHLLVEIRRDIQSSDTRGYAYSYTSIEPFHDESPDLQLPPARLRSKSKPDSIFIHPQHSNIARADAAALQLGLGGPTERVSGSVYQLREEASWKSGTGKDVARALLGTSRHNGGSDSDSEM</sequence>
<accession>A0A9W8U305</accession>
<reference evidence="2" key="1">
    <citation type="submission" date="2022-08" db="EMBL/GenBank/DDBJ databases">
        <authorList>
            <consortium name="DOE Joint Genome Institute"/>
            <person name="Min B."/>
            <person name="Sierra-Patev S."/>
            <person name="Naranjo-Ortiz M."/>
            <person name="Looney B."/>
            <person name="Konkel Z."/>
            <person name="Slot J.C."/>
            <person name="Sakamoto Y."/>
            <person name="Steenwyk J.L."/>
            <person name="Rokas A."/>
            <person name="Carro J."/>
            <person name="Camarero S."/>
            <person name="Ferreira P."/>
            <person name="Molpeceres G."/>
            <person name="Ruiz-duenas F.J."/>
            <person name="Serrano A."/>
            <person name="Henrissat B."/>
            <person name="Drula E."/>
            <person name="Hughes K.W."/>
            <person name="Mata J.L."/>
            <person name="Ishikawa N.K."/>
            <person name="Vargas-Isla R."/>
            <person name="Ushijima S."/>
            <person name="Smith C.A."/>
            <person name="Ahrendt S."/>
            <person name="Andreopoulos W."/>
            <person name="He G."/>
            <person name="LaButti K."/>
            <person name="Lipzen A."/>
            <person name="Ng V."/>
            <person name="Riley R."/>
            <person name="Sandor L."/>
            <person name="Barry K."/>
            <person name="Martinez A.T."/>
            <person name="Xiao Y."/>
            <person name="Gibbons J.G."/>
            <person name="Terashima K."/>
            <person name="Hibbett D.S."/>
            <person name="Grigoriev I.V."/>
        </authorList>
    </citation>
    <scope>NUCLEOTIDE SEQUENCE</scope>
    <source>
        <strain evidence="2">TFB7810</strain>
    </source>
</reference>
<gene>
    <name evidence="2" type="ORF">DFH05DRAFT_1387004</name>
    <name evidence="3" type="ORF">F5890DRAFT_1403207</name>
</gene>